<comment type="caution">
    <text evidence="1">The sequence shown here is derived from an EMBL/GenBank/DDBJ whole genome shotgun (WGS) entry which is preliminary data.</text>
</comment>
<name>A0A8J3WG69_PLARO</name>
<evidence type="ECO:0000313" key="2">
    <source>
        <dbReference type="Proteomes" id="UP000655044"/>
    </source>
</evidence>
<protein>
    <submittedName>
        <fullName evidence="1">Uncharacterized protein</fullName>
    </submittedName>
</protein>
<dbReference type="EMBL" id="BOOI01000095">
    <property type="protein sequence ID" value="GIH88954.1"/>
    <property type="molecule type" value="Genomic_DNA"/>
</dbReference>
<accession>A0A8J3WG69</accession>
<sequence>MFGGPAAAEPYGTRWCTTNPLPCGTSPGLEPHSTEGWLEVRLAGPGCHVRWDLYELRGTNWPHVAGGSKFLLTSSTFKVRNLDTTAYYRLEVSSLNCVVTGRLRNFT</sequence>
<keyword evidence="2" id="KW-1185">Reference proteome</keyword>
<gene>
    <name evidence="1" type="ORF">Pro02_73620</name>
</gene>
<proteinExistence type="predicted"/>
<organism evidence="1 2">
    <name type="scientific">Planobispora rosea</name>
    <dbReference type="NCBI Taxonomy" id="35762"/>
    <lineage>
        <taxon>Bacteria</taxon>
        <taxon>Bacillati</taxon>
        <taxon>Actinomycetota</taxon>
        <taxon>Actinomycetes</taxon>
        <taxon>Streptosporangiales</taxon>
        <taxon>Streptosporangiaceae</taxon>
        <taxon>Planobispora</taxon>
    </lineage>
</organism>
<dbReference type="AlphaFoldDB" id="A0A8J3WG69"/>
<dbReference type="Proteomes" id="UP000655044">
    <property type="component" value="Unassembled WGS sequence"/>
</dbReference>
<evidence type="ECO:0000313" key="1">
    <source>
        <dbReference type="EMBL" id="GIH88954.1"/>
    </source>
</evidence>
<reference evidence="1" key="1">
    <citation type="submission" date="2021-01" db="EMBL/GenBank/DDBJ databases">
        <title>Whole genome shotgun sequence of Planobispora rosea NBRC 15558.</title>
        <authorList>
            <person name="Komaki H."/>
            <person name="Tamura T."/>
        </authorList>
    </citation>
    <scope>NUCLEOTIDE SEQUENCE</scope>
    <source>
        <strain evidence="1">NBRC 15558</strain>
    </source>
</reference>